<dbReference type="Proteomes" id="UP000011867">
    <property type="component" value="Chromosome"/>
</dbReference>
<evidence type="ECO:0000313" key="2">
    <source>
        <dbReference type="EMBL" id="CCQ36454.1"/>
    </source>
</evidence>
<accession>M1XQK7</accession>
<organism evidence="2 3">
    <name type="scientific">Natronomonas moolapensis (strain DSM 18674 / CECT 7526 / JCM 14361 / 8.8.11)</name>
    <dbReference type="NCBI Taxonomy" id="268739"/>
    <lineage>
        <taxon>Archaea</taxon>
        <taxon>Methanobacteriati</taxon>
        <taxon>Methanobacteriota</taxon>
        <taxon>Stenosarchaea group</taxon>
        <taxon>Halobacteria</taxon>
        <taxon>Halobacteriales</taxon>
        <taxon>Natronomonadaceae</taxon>
        <taxon>Natronomonas</taxon>
    </lineage>
</organism>
<evidence type="ECO:0000259" key="1">
    <source>
        <dbReference type="Pfam" id="PF26296"/>
    </source>
</evidence>
<dbReference type="RefSeq" id="WP_015409254.1">
    <property type="nucleotide sequence ID" value="NC_020388.1"/>
</dbReference>
<dbReference type="HOGENOM" id="CLU_1472135_0_0_2"/>
<dbReference type="STRING" id="268739.Nmlp_2284"/>
<feature type="domain" description="DUF8080" evidence="1">
    <location>
        <begin position="94"/>
        <end position="167"/>
    </location>
</feature>
<dbReference type="KEGG" id="nmo:Nmlp_2284"/>
<protein>
    <recommendedName>
        <fullName evidence="1">DUF8080 domain-containing protein</fullName>
    </recommendedName>
</protein>
<sequence length="185" mass="19734">MPTLSAAVVEGERATFVEAIVRADQPHRVRLEPCFRGVIWPPRTEGRPAIGWDEHGLTTTVGVGSTAVGFATPASFDGPPVSIVRSEPLSDDLPVGVTAWLDRIESRLDAAERLAEAPDLRAAAEAVASVGGLAAVERLAGKLARDRRLAARLSIVPSRIQTRLEGVEIPTTEFARLAARPSETE</sequence>
<name>M1XQK7_NATM8</name>
<keyword evidence="3" id="KW-1185">Reference proteome</keyword>
<dbReference type="Pfam" id="PF26296">
    <property type="entry name" value="DUF8080"/>
    <property type="match status" value="1"/>
</dbReference>
<dbReference type="OrthoDB" id="193731at2157"/>
<proteinExistence type="predicted"/>
<dbReference type="EMBL" id="HF582854">
    <property type="protein sequence ID" value="CCQ36454.1"/>
    <property type="molecule type" value="Genomic_DNA"/>
</dbReference>
<evidence type="ECO:0000313" key="3">
    <source>
        <dbReference type="Proteomes" id="UP000011867"/>
    </source>
</evidence>
<dbReference type="Pfam" id="PF25256">
    <property type="entry name" value="DUF7857"/>
    <property type="match status" value="1"/>
</dbReference>
<reference evidence="2 3" key="1">
    <citation type="journal article" date="2013" name="Genome Announc.">
        <title>Genome of the haloarchaeon Natronomonas moolapensis, a neutrophilic member of a previously haloalkaliphilic genus.</title>
        <authorList>
            <person name="Dyall-Smith M.L."/>
            <person name="Pfeiffer F."/>
            <person name="Oberwinkler T."/>
            <person name="Klee K."/>
            <person name="Rampp M."/>
            <person name="Palm P."/>
            <person name="Gross K."/>
            <person name="Schuster S.C."/>
            <person name="Oesterhelt D."/>
        </authorList>
    </citation>
    <scope>NUCLEOTIDE SEQUENCE [LARGE SCALE GENOMIC DNA]</scope>
    <source>
        <strain evidence="3">DSM 18674 / JCM 14361 / 8.8.11</strain>
    </source>
</reference>
<dbReference type="InterPro" id="IPR058393">
    <property type="entry name" value="DUF8080"/>
</dbReference>
<dbReference type="AlphaFoldDB" id="M1XQK7"/>
<gene>
    <name evidence="2" type="ordered locus">Nmlp_2284</name>
</gene>
<dbReference type="GeneID" id="14651205"/>
<dbReference type="InterPro" id="IPR057179">
    <property type="entry name" value="DUF7857"/>
</dbReference>
<dbReference type="eggNOG" id="arCOG06335">
    <property type="taxonomic scope" value="Archaea"/>
</dbReference>